<evidence type="ECO:0000313" key="1">
    <source>
        <dbReference type="EMBL" id="KAB7661354.1"/>
    </source>
</evidence>
<proteinExistence type="predicted"/>
<dbReference type="EMBL" id="WEHX01000019">
    <property type="protein sequence ID" value="KAB7661354.1"/>
    <property type="molecule type" value="Genomic_DNA"/>
</dbReference>
<evidence type="ECO:0000313" key="2">
    <source>
        <dbReference type="Proteomes" id="UP000430564"/>
    </source>
</evidence>
<gene>
    <name evidence="1" type="ORF">GBM95_04720</name>
</gene>
<dbReference type="AlphaFoldDB" id="A0A6I1EQ46"/>
<organism evidence="1 2">
    <name type="scientific">Sutterella seckii</name>
    <dbReference type="NCBI Taxonomy" id="1944635"/>
    <lineage>
        <taxon>Bacteria</taxon>
        <taxon>Pseudomonadati</taxon>
        <taxon>Pseudomonadota</taxon>
        <taxon>Betaproteobacteria</taxon>
        <taxon>Burkholderiales</taxon>
        <taxon>Sutterellaceae</taxon>
        <taxon>Sutterella</taxon>
    </lineage>
</organism>
<sequence>MTHTLHRRGSIEELQKDYVILAMAARGVNREGAAPALARALDIFASHNPVNFGNVAGNAFTGELAQIAAKTKDNTVSHAVFRSIDDVTEVLSELKREDLGLSIVVSGLFDQVSKACCNTGLKPHTVNISLGLFGKTEKLPEEPVLEIASMCGHNMISFALIQKLVRDIECGNLDPESAARKVAASCRCGVFNWERASRVFARLADEKEKAA</sequence>
<dbReference type="OrthoDB" id="5452at2"/>
<protein>
    <submittedName>
        <fullName evidence="1">Uncharacterized protein</fullName>
    </submittedName>
</protein>
<dbReference type="Proteomes" id="UP000430564">
    <property type="component" value="Unassembled WGS sequence"/>
</dbReference>
<reference evidence="1 2" key="1">
    <citation type="submission" date="2019-10" db="EMBL/GenBank/DDBJ databases">
        <title>Genome diversity of Sutterella seckii.</title>
        <authorList>
            <person name="Chaplin A.V."/>
            <person name="Sokolova S.R."/>
            <person name="Mosin K.A."/>
            <person name="Ivanova E.L."/>
            <person name="Kochetkova T.O."/>
            <person name="Goltsov A.Y."/>
            <person name="Trofimov D.Y."/>
            <person name="Efimov B.A."/>
        </authorList>
    </citation>
    <scope>NUCLEOTIDE SEQUENCE [LARGE SCALE GENOMIC DNA]</scope>
    <source>
        <strain evidence="1 2">ASD393</strain>
    </source>
</reference>
<dbReference type="RefSeq" id="WP_152158032.1">
    <property type="nucleotide sequence ID" value="NZ_WEHX01000019.1"/>
</dbReference>
<name>A0A6I1EQ46_9BURK</name>
<accession>A0A6I1EQ46</accession>
<comment type="caution">
    <text evidence="1">The sequence shown here is derived from an EMBL/GenBank/DDBJ whole genome shotgun (WGS) entry which is preliminary data.</text>
</comment>